<keyword evidence="1" id="KW-0732">Signal</keyword>
<protein>
    <recommendedName>
        <fullName evidence="2">IQCH-like ATP-grasp domain-containing protein</fullName>
    </recommendedName>
</protein>
<feature type="chain" id="PRO_5018767717" description="IQCH-like ATP-grasp domain-containing protein" evidence="1">
    <location>
        <begin position="22"/>
        <end position="121"/>
    </location>
</feature>
<evidence type="ECO:0000259" key="2">
    <source>
        <dbReference type="Pfam" id="PF24923"/>
    </source>
</evidence>
<evidence type="ECO:0000256" key="1">
    <source>
        <dbReference type="SAM" id="SignalP"/>
    </source>
</evidence>
<comment type="caution">
    <text evidence="3">The sequence shown here is derived from an EMBL/GenBank/DDBJ whole genome shotgun (WGS) entry which is preliminary data.</text>
</comment>
<reference evidence="3" key="1">
    <citation type="submission" date="2018-11" db="EMBL/GenBank/DDBJ databases">
        <authorList>
            <consortium name="Pathogen Informatics"/>
        </authorList>
    </citation>
    <scope>NUCLEOTIDE SEQUENCE</scope>
</reference>
<evidence type="ECO:0000313" key="3">
    <source>
        <dbReference type="EMBL" id="VEL26553.1"/>
    </source>
</evidence>
<dbReference type="OrthoDB" id="2117703at2759"/>
<feature type="domain" description="IQCH-like ATP-grasp" evidence="2">
    <location>
        <begin position="16"/>
        <end position="75"/>
    </location>
</feature>
<dbReference type="InterPro" id="IPR056855">
    <property type="entry name" value="ATP-grasp_IQCH"/>
</dbReference>
<dbReference type="Pfam" id="PF24923">
    <property type="entry name" value="ATP-grasp_IQCH"/>
    <property type="match status" value="1"/>
</dbReference>
<name>A0A3S5CPT9_9PLAT</name>
<evidence type="ECO:0000313" key="4">
    <source>
        <dbReference type="Proteomes" id="UP000784294"/>
    </source>
</evidence>
<sequence>MTSDTSSSSSCFMMCWCGALAYSATLGGAIEACPPAANFVGLTSEMVILPSGKVRMLVCGDHLHAGDQFSAWGLSGECLMSTEFIYHHFHNQSPLSAAYPSVSYSATFLLISLVLHICTIC</sequence>
<keyword evidence="4" id="KW-1185">Reference proteome</keyword>
<gene>
    <name evidence="3" type="ORF">PXEA_LOCUS19993</name>
</gene>
<organism evidence="3 4">
    <name type="scientific">Protopolystoma xenopodis</name>
    <dbReference type="NCBI Taxonomy" id="117903"/>
    <lineage>
        <taxon>Eukaryota</taxon>
        <taxon>Metazoa</taxon>
        <taxon>Spiralia</taxon>
        <taxon>Lophotrochozoa</taxon>
        <taxon>Platyhelminthes</taxon>
        <taxon>Monogenea</taxon>
        <taxon>Polyopisthocotylea</taxon>
        <taxon>Polystomatidea</taxon>
        <taxon>Polystomatidae</taxon>
        <taxon>Protopolystoma</taxon>
    </lineage>
</organism>
<dbReference type="Proteomes" id="UP000784294">
    <property type="component" value="Unassembled WGS sequence"/>
</dbReference>
<accession>A0A3S5CPT9</accession>
<feature type="signal peptide" evidence="1">
    <location>
        <begin position="1"/>
        <end position="21"/>
    </location>
</feature>
<proteinExistence type="predicted"/>
<dbReference type="EMBL" id="CAAALY010081039">
    <property type="protein sequence ID" value="VEL26553.1"/>
    <property type="molecule type" value="Genomic_DNA"/>
</dbReference>
<dbReference type="AlphaFoldDB" id="A0A3S5CPT9"/>